<organism evidence="1 2">
    <name type="scientific">Ridgeia piscesae</name>
    <name type="common">Tubeworm</name>
    <dbReference type="NCBI Taxonomy" id="27915"/>
    <lineage>
        <taxon>Eukaryota</taxon>
        <taxon>Metazoa</taxon>
        <taxon>Spiralia</taxon>
        <taxon>Lophotrochozoa</taxon>
        <taxon>Annelida</taxon>
        <taxon>Polychaeta</taxon>
        <taxon>Sedentaria</taxon>
        <taxon>Canalipalpata</taxon>
        <taxon>Sabellida</taxon>
        <taxon>Siboglinidae</taxon>
        <taxon>Ridgeia</taxon>
    </lineage>
</organism>
<gene>
    <name evidence="1" type="ORF">NP493_15g00055</name>
</gene>
<evidence type="ECO:0000313" key="1">
    <source>
        <dbReference type="EMBL" id="KAK2193315.1"/>
    </source>
</evidence>
<dbReference type="EMBL" id="JAODUO010000014">
    <property type="protein sequence ID" value="KAK2193315.1"/>
    <property type="molecule type" value="Genomic_DNA"/>
</dbReference>
<keyword evidence="2" id="KW-1185">Reference proteome</keyword>
<accession>A0AAD9UL53</accession>
<evidence type="ECO:0000313" key="2">
    <source>
        <dbReference type="Proteomes" id="UP001209878"/>
    </source>
</evidence>
<proteinExistence type="predicted"/>
<sequence length="93" mass="10824">MYVLHSVKGGDSNLGFNNLNARLLGNVNYIQSGGLVRNVWKLKNRLMYLINHVTNRLKNADSHFMGLVVPVCYIQEPLLMFRRIFMHAYFNPR</sequence>
<comment type="caution">
    <text evidence="1">The sequence shown here is derived from an EMBL/GenBank/DDBJ whole genome shotgun (WGS) entry which is preliminary data.</text>
</comment>
<dbReference type="AlphaFoldDB" id="A0AAD9UL53"/>
<reference evidence="1" key="1">
    <citation type="journal article" date="2023" name="Mol. Biol. Evol.">
        <title>Third-Generation Sequencing Reveals the Adaptive Role of the Epigenome in Three Deep-Sea Polychaetes.</title>
        <authorList>
            <person name="Perez M."/>
            <person name="Aroh O."/>
            <person name="Sun Y."/>
            <person name="Lan Y."/>
            <person name="Juniper S.K."/>
            <person name="Young C.R."/>
            <person name="Angers B."/>
            <person name="Qian P.Y."/>
        </authorList>
    </citation>
    <scope>NUCLEOTIDE SEQUENCE</scope>
    <source>
        <strain evidence="1">R07B-5</strain>
    </source>
</reference>
<dbReference type="Proteomes" id="UP001209878">
    <property type="component" value="Unassembled WGS sequence"/>
</dbReference>
<name>A0AAD9UL53_RIDPI</name>
<protein>
    <submittedName>
        <fullName evidence="1">Uncharacterized protein</fullName>
    </submittedName>
</protein>